<dbReference type="FunFam" id="3.40.640.10:FF:000077">
    <property type="entry name" value="Spore coat polysaccharide biosynthesis protein spsC"/>
    <property type="match status" value="1"/>
</dbReference>
<dbReference type="SUPFAM" id="SSF53383">
    <property type="entry name" value="PLP-dependent transferases"/>
    <property type="match status" value="1"/>
</dbReference>
<evidence type="ECO:0000313" key="4">
    <source>
        <dbReference type="EMBL" id="BED92872.1"/>
    </source>
</evidence>
<dbReference type="Proteomes" id="UP001335720">
    <property type="component" value="Chromosome"/>
</dbReference>
<accession>A0AA48I4Q7</accession>
<evidence type="ECO:0000256" key="2">
    <source>
        <dbReference type="PIRSR" id="PIRSR000390-2"/>
    </source>
</evidence>
<feature type="active site" description="Proton acceptor" evidence="1">
    <location>
        <position position="195"/>
    </location>
</feature>
<dbReference type="CDD" id="cd00616">
    <property type="entry name" value="AHBA_syn"/>
    <property type="match status" value="1"/>
</dbReference>
<dbReference type="GO" id="GO:0030170">
    <property type="term" value="F:pyridoxal phosphate binding"/>
    <property type="evidence" value="ECO:0007669"/>
    <property type="project" value="TreeGrafter"/>
</dbReference>
<comment type="similarity">
    <text evidence="3">Belongs to the DegT/DnrJ/EryC1 family.</text>
</comment>
<dbReference type="Gene3D" id="3.90.1150.10">
    <property type="entry name" value="Aspartate Aminotransferase, domain 1"/>
    <property type="match status" value="1"/>
</dbReference>
<dbReference type="InterPro" id="IPR015422">
    <property type="entry name" value="PyrdxlP-dep_Trfase_small"/>
</dbReference>
<dbReference type="Pfam" id="PF01041">
    <property type="entry name" value="DegT_DnrJ_EryC1"/>
    <property type="match status" value="1"/>
</dbReference>
<dbReference type="AlphaFoldDB" id="A0AA48I4Q7"/>
<dbReference type="PANTHER" id="PTHR30244">
    <property type="entry name" value="TRANSAMINASE"/>
    <property type="match status" value="1"/>
</dbReference>
<keyword evidence="2 3" id="KW-0663">Pyridoxal phosphate</keyword>
<sequence>MINFSVPDITDSDISEVISTLKSGWITTGPKTKLLEKNIAEFCGTKKAVCLNSATACMEITLKILGITENDEIATSSYTYSASCSVICHVGAIPVLIDTKKDSFEMNYEKLFEKINEKTKVIIPVDFAGIMCDYNKIFEIVNLKKNLFKPNNKIQESIGRIIILSDSAHAFGASQKEKMCGQIADFTSFSFHAVKNLTCAEGGAVTWKSIKNISDDDIYKKYMLWSLHGQSKDALDKYKNNNWEYNIIYTGYKCNMTDVLASIGLSQLKRYKNSLKIRKNILDIYNNELKNENLQILKHSGENFKSSNHLYIVRLLNKDDKFRNNLIKNLFEDGISTNVHYKPLPMFTAYKNLGFDMKDFKNSYDMYKNEITLPLYSTLKNIEIEYITEKFKFHLNK</sequence>
<dbReference type="EMBL" id="AP027925">
    <property type="protein sequence ID" value="BED92872.1"/>
    <property type="molecule type" value="Genomic_DNA"/>
</dbReference>
<gene>
    <name evidence="4" type="ORF">RsTaC01_0769</name>
</gene>
<reference evidence="4" key="1">
    <citation type="journal article" date="2023" name="ISME J.">
        <title>Emergence of putative energy parasites within Clostridia revealed by genome analysis of a novel endosymbiotic clade.</title>
        <authorList>
            <person name="Takahashi K."/>
            <person name="Kuwahara H."/>
            <person name="Horikawa Y."/>
            <person name="Izawa K."/>
            <person name="Kato D."/>
            <person name="Inagaki T."/>
            <person name="Yuki M."/>
            <person name="Ohkuma M."/>
            <person name="Hongoh Y."/>
        </authorList>
    </citation>
    <scope>NUCLEOTIDE SEQUENCE</scope>
    <source>
        <strain evidence="4">RsTa-C01</strain>
    </source>
</reference>
<name>A0AA48I4Q7_9FIRM</name>
<dbReference type="PANTHER" id="PTHR30244:SF34">
    <property type="entry name" value="DTDP-4-AMINO-4,6-DIDEOXYGALACTOSE TRANSAMINASE"/>
    <property type="match status" value="1"/>
</dbReference>
<feature type="modified residue" description="N6-(pyridoxal phosphate)lysine" evidence="2">
    <location>
        <position position="195"/>
    </location>
</feature>
<dbReference type="KEGG" id="ptrh:RsTaC01_0769"/>
<proteinExistence type="inferred from homology"/>
<evidence type="ECO:0000256" key="3">
    <source>
        <dbReference type="RuleBase" id="RU004508"/>
    </source>
</evidence>
<dbReference type="Gene3D" id="3.40.640.10">
    <property type="entry name" value="Type I PLP-dependent aspartate aminotransferase-like (Major domain)"/>
    <property type="match status" value="1"/>
</dbReference>
<keyword evidence="4" id="KW-0032">Aminotransferase</keyword>
<dbReference type="InterPro" id="IPR000653">
    <property type="entry name" value="DegT/StrS_aminotransferase"/>
</dbReference>
<dbReference type="InterPro" id="IPR015424">
    <property type="entry name" value="PyrdxlP-dep_Trfase"/>
</dbReference>
<dbReference type="PIRSF" id="PIRSF000390">
    <property type="entry name" value="PLP_StrS"/>
    <property type="match status" value="1"/>
</dbReference>
<protein>
    <submittedName>
        <fullName evidence="4">DegT/DnrJ/EryC1/StrS family aminotransferase</fullName>
    </submittedName>
</protein>
<keyword evidence="4" id="KW-0808">Transferase</keyword>
<dbReference type="GO" id="GO:0008483">
    <property type="term" value="F:transaminase activity"/>
    <property type="evidence" value="ECO:0007669"/>
    <property type="project" value="UniProtKB-KW"/>
</dbReference>
<organism evidence="4">
    <name type="scientific">Candidatus Paraimprobicoccus trichonymphae</name>
    <dbReference type="NCBI Taxonomy" id="3033793"/>
    <lineage>
        <taxon>Bacteria</taxon>
        <taxon>Bacillati</taxon>
        <taxon>Bacillota</taxon>
        <taxon>Clostridia</taxon>
        <taxon>Candidatus Paraimprobicoccus</taxon>
    </lineage>
</organism>
<dbReference type="FunFam" id="3.90.1150.10:FF:000092">
    <property type="entry name" value="Capsular polysaccharide biosynthesis protein"/>
    <property type="match status" value="1"/>
</dbReference>
<dbReference type="InterPro" id="IPR015421">
    <property type="entry name" value="PyrdxlP-dep_Trfase_major"/>
</dbReference>
<evidence type="ECO:0000256" key="1">
    <source>
        <dbReference type="PIRSR" id="PIRSR000390-1"/>
    </source>
</evidence>
<dbReference type="GO" id="GO:0000271">
    <property type="term" value="P:polysaccharide biosynthetic process"/>
    <property type="evidence" value="ECO:0007669"/>
    <property type="project" value="TreeGrafter"/>
</dbReference>